<evidence type="ECO:0000313" key="1">
    <source>
        <dbReference type="EMBL" id="KAJ8455374.1"/>
    </source>
</evidence>
<dbReference type="EMBL" id="JAPEVG010000779">
    <property type="protein sequence ID" value="KAJ8455374.1"/>
    <property type="molecule type" value="Genomic_DNA"/>
</dbReference>
<dbReference type="AlphaFoldDB" id="A0AAD7TH39"/>
<keyword evidence="2" id="KW-1185">Reference proteome</keyword>
<evidence type="ECO:0000313" key="2">
    <source>
        <dbReference type="Proteomes" id="UP001215151"/>
    </source>
</evidence>
<dbReference type="Proteomes" id="UP001215151">
    <property type="component" value="Unassembled WGS sequence"/>
</dbReference>
<name>A0AAD7TH39_9APHY</name>
<gene>
    <name evidence="1" type="ORF">ONZ51_g12485</name>
</gene>
<comment type="caution">
    <text evidence="1">The sequence shown here is derived from an EMBL/GenBank/DDBJ whole genome shotgun (WGS) entry which is preliminary data.</text>
</comment>
<protein>
    <submittedName>
        <fullName evidence="1">Uncharacterized protein</fullName>
    </submittedName>
</protein>
<reference evidence="1" key="1">
    <citation type="submission" date="2022-11" db="EMBL/GenBank/DDBJ databases">
        <title>Genome Sequence of Cubamyces cubensis.</title>
        <authorList>
            <person name="Buettner E."/>
        </authorList>
    </citation>
    <scope>NUCLEOTIDE SEQUENCE</scope>
    <source>
        <strain evidence="1">MPL-01</strain>
    </source>
</reference>
<organism evidence="1 2">
    <name type="scientific">Trametes cubensis</name>
    <dbReference type="NCBI Taxonomy" id="1111947"/>
    <lineage>
        <taxon>Eukaryota</taxon>
        <taxon>Fungi</taxon>
        <taxon>Dikarya</taxon>
        <taxon>Basidiomycota</taxon>
        <taxon>Agaricomycotina</taxon>
        <taxon>Agaricomycetes</taxon>
        <taxon>Polyporales</taxon>
        <taxon>Polyporaceae</taxon>
        <taxon>Trametes</taxon>
    </lineage>
</organism>
<proteinExistence type="predicted"/>
<accession>A0AAD7TH39</accession>
<sequence length="83" mass="9067">MDDFIDLSSFPTHLESPAMKGDNSSDMSFLGPDGVPVNMELSMSIYSRALWKPRIISKMSSLSSHVSPDVPSTSFAIPTFLLT</sequence>